<evidence type="ECO:0000313" key="1">
    <source>
        <dbReference type="EMBL" id="CAA0127295.1"/>
    </source>
</evidence>
<dbReference type="InterPro" id="IPR036388">
    <property type="entry name" value="WH-like_DNA-bd_sf"/>
</dbReference>
<proteinExistence type="predicted"/>
<accession>A0A5S9R433</accession>
<dbReference type="Proteomes" id="UP000430146">
    <property type="component" value="Unassembled WGS sequence"/>
</dbReference>
<dbReference type="OrthoDB" id="3928741at2"/>
<dbReference type="RefSeq" id="WP_159232856.1">
    <property type="nucleotide sequence ID" value="NZ_CACSIP010000029.1"/>
</dbReference>
<sequence length="588" mass="62804">MDSIDKALDADWWRDQTILAAQLRDLVEGFDSIASFAVPYARLPRRLGAYAEEFPRWADFASQTPQALLLRPKLGGSAVRALIETAAEAVRVHRETVAAGKAGAAAAVARLVGQLDDFDREILAAQDWTLDPVPQRVIAERLGVHPVSVSRNLPRARARFAEMLADPAHQEVVEHASELRRRLGPYLPAEAAALDLRRLGVDPSSQAGQVLLHIAGPYARRDDWLESTATAAGGRARALAAVGAVFDGQGAPKTDTLLDALTSLGISTGIALAFLECQVALRRFSDNWVPWAGDTTANMTEAALHVLGVPATAETIFATIGGSRISVERVNAVLSKDSRFARASRSTWGLSAWALPEYVGIAHAIGERIDARGGRATSIEVMSDLRAQFPDITESSIRSYMSTLEFITTRGMIRRRTKADGWPPVPPLNTIRGVLRNGPNEIRIAIPVTSELLRGSGQTVHPAVATAVGVAPGEQRTFVSPHGAVTLYWKLASTTGANLGSLRAQAAGVEAATGDTLVLGLRVDDTSLEVTRLGSEEQAAVRLHKLLGRAIRNPVAALAAALDCRREDVGAVLAARGDHNLASLLDIS</sequence>
<organism evidence="1 2">
    <name type="scientific">Mycolicibacterium vanbaalenii</name>
    <name type="common">Mycobacterium vanbaalenii</name>
    <dbReference type="NCBI Taxonomy" id="110539"/>
    <lineage>
        <taxon>Bacteria</taxon>
        <taxon>Bacillati</taxon>
        <taxon>Actinomycetota</taxon>
        <taxon>Actinomycetes</taxon>
        <taxon>Mycobacteriales</taxon>
        <taxon>Mycobacteriaceae</taxon>
        <taxon>Mycolicibacterium</taxon>
    </lineage>
</organism>
<dbReference type="Gene3D" id="1.10.10.10">
    <property type="entry name" value="Winged helix-like DNA-binding domain superfamily/Winged helix DNA-binding domain"/>
    <property type="match status" value="1"/>
</dbReference>
<dbReference type="EMBL" id="CACSIP010000029">
    <property type="protein sequence ID" value="CAA0127295.1"/>
    <property type="molecule type" value="Genomic_DNA"/>
</dbReference>
<reference evidence="1 2" key="1">
    <citation type="submission" date="2019-11" db="EMBL/GenBank/DDBJ databases">
        <authorList>
            <person name="Holert J."/>
        </authorList>
    </citation>
    <scope>NUCLEOTIDE SEQUENCE [LARGE SCALE GENOMIC DNA]</scope>
    <source>
        <strain evidence="1">BC8_1</strain>
    </source>
</reference>
<protein>
    <submittedName>
        <fullName evidence="1">Uncharacterized protein</fullName>
    </submittedName>
</protein>
<evidence type="ECO:0000313" key="2">
    <source>
        <dbReference type="Proteomes" id="UP000430146"/>
    </source>
</evidence>
<name>A0A5S9R433_MYCVN</name>
<gene>
    <name evidence="1" type="ORF">AELLOGFF_05150</name>
</gene>
<dbReference type="AlphaFoldDB" id="A0A5S9R433"/>
<keyword evidence="2" id="KW-1185">Reference proteome</keyword>